<evidence type="ECO:0000313" key="4">
    <source>
        <dbReference type="Proteomes" id="UP000006727"/>
    </source>
</evidence>
<sequence length="104" mass="12133">MKEFLMNKKFLLTLDDMKNKSYINDVVFMDVLHSNKDSILIMTKKNCKIVKDYAIEIHKFDIEELNKDTSLKLFSTYACRDDNILPRELIEIGKPIVKSCNGLT</sequence>
<evidence type="ECO:0000259" key="1">
    <source>
        <dbReference type="Pfam" id="PF00931"/>
    </source>
</evidence>
<reference evidence="2 4" key="1">
    <citation type="journal article" date="2008" name="Science">
        <title>The Physcomitrella genome reveals evolutionary insights into the conquest of land by plants.</title>
        <authorList>
            <person name="Rensing S."/>
            <person name="Lang D."/>
            <person name="Zimmer A."/>
            <person name="Terry A."/>
            <person name="Salamov A."/>
            <person name="Shapiro H."/>
            <person name="Nishiyama T."/>
            <person name="Perroud P.-F."/>
            <person name="Lindquist E."/>
            <person name="Kamisugi Y."/>
            <person name="Tanahashi T."/>
            <person name="Sakakibara K."/>
            <person name="Fujita T."/>
            <person name="Oishi K."/>
            <person name="Shin-I T."/>
            <person name="Kuroki Y."/>
            <person name="Toyoda A."/>
            <person name="Suzuki Y."/>
            <person name="Hashimoto A."/>
            <person name="Yamaguchi K."/>
            <person name="Sugano A."/>
            <person name="Kohara Y."/>
            <person name="Fujiyama A."/>
            <person name="Anterola A."/>
            <person name="Aoki S."/>
            <person name="Ashton N."/>
            <person name="Barbazuk W.B."/>
            <person name="Barker E."/>
            <person name="Bennetzen J."/>
            <person name="Bezanilla M."/>
            <person name="Blankenship R."/>
            <person name="Cho S.H."/>
            <person name="Dutcher S."/>
            <person name="Estelle M."/>
            <person name="Fawcett J.A."/>
            <person name="Gundlach H."/>
            <person name="Hanada K."/>
            <person name="Heyl A."/>
            <person name="Hicks K.A."/>
            <person name="Hugh J."/>
            <person name="Lohr M."/>
            <person name="Mayer K."/>
            <person name="Melkozernov A."/>
            <person name="Murata T."/>
            <person name="Nelson D."/>
            <person name="Pils B."/>
            <person name="Prigge M."/>
            <person name="Reiss B."/>
            <person name="Renner T."/>
            <person name="Rombauts S."/>
            <person name="Rushton P."/>
            <person name="Sanderfoot A."/>
            <person name="Schween G."/>
            <person name="Shiu S.-H."/>
            <person name="Stueber K."/>
            <person name="Theodoulou F.L."/>
            <person name="Tu H."/>
            <person name="Van de Peer Y."/>
            <person name="Verrier P.J."/>
            <person name="Waters E."/>
            <person name="Wood A."/>
            <person name="Yang L."/>
            <person name="Cove D."/>
            <person name="Cuming A."/>
            <person name="Hasebe M."/>
            <person name="Lucas S."/>
            <person name="Mishler D.B."/>
            <person name="Reski R."/>
            <person name="Grigoriev I."/>
            <person name="Quatrano R.S."/>
            <person name="Boore J.L."/>
        </authorList>
    </citation>
    <scope>NUCLEOTIDE SEQUENCE [LARGE SCALE GENOMIC DNA]</scope>
    <source>
        <strain evidence="3 4">cv. Gransden 2004</strain>
    </source>
</reference>
<gene>
    <name evidence="2" type="ORF">PHYPA_007130</name>
</gene>
<proteinExistence type="predicted"/>
<dbReference type="EnsemblPlants" id="Pp3c5_2300V3.1">
    <property type="protein sequence ID" value="PAC:32952537.CDS.1"/>
    <property type="gene ID" value="Pp3c5_2300"/>
</dbReference>
<dbReference type="SUPFAM" id="SSF52540">
    <property type="entry name" value="P-loop containing nucleoside triphosphate hydrolases"/>
    <property type="match status" value="1"/>
</dbReference>
<dbReference type="InterPro" id="IPR002182">
    <property type="entry name" value="NB-ARC"/>
</dbReference>
<dbReference type="InParanoid" id="A0A2K1KI51"/>
<reference evidence="2 4" key="2">
    <citation type="journal article" date="2018" name="Plant J.">
        <title>The Physcomitrella patens chromosome-scale assembly reveals moss genome structure and evolution.</title>
        <authorList>
            <person name="Lang D."/>
            <person name="Ullrich K.K."/>
            <person name="Murat F."/>
            <person name="Fuchs J."/>
            <person name="Jenkins J."/>
            <person name="Haas F.B."/>
            <person name="Piednoel M."/>
            <person name="Gundlach H."/>
            <person name="Van Bel M."/>
            <person name="Meyberg R."/>
            <person name="Vives C."/>
            <person name="Morata J."/>
            <person name="Symeonidi A."/>
            <person name="Hiss M."/>
            <person name="Muchero W."/>
            <person name="Kamisugi Y."/>
            <person name="Saleh O."/>
            <person name="Blanc G."/>
            <person name="Decker E.L."/>
            <person name="van Gessel N."/>
            <person name="Grimwood J."/>
            <person name="Hayes R.D."/>
            <person name="Graham S.W."/>
            <person name="Gunter L.E."/>
            <person name="McDaniel S.F."/>
            <person name="Hoernstein S.N.W."/>
            <person name="Larsson A."/>
            <person name="Li F.W."/>
            <person name="Perroud P.F."/>
            <person name="Phillips J."/>
            <person name="Ranjan P."/>
            <person name="Rokshar D.S."/>
            <person name="Rothfels C.J."/>
            <person name="Schneider L."/>
            <person name="Shu S."/>
            <person name="Stevenson D.W."/>
            <person name="Thummler F."/>
            <person name="Tillich M."/>
            <person name="Villarreal Aguilar J.C."/>
            <person name="Widiez T."/>
            <person name="Wong G.K."/>
            <person name="Wymore A."/>
            <person name="Zhang Y."/>
            <person name="Zimmer A.D."/>
            <person name="Quatrano R.S."/>
            <person name="Mayer K.F.X."/>
            <person name="Goodstein D."/>
            <person name="Casacuberta J.M."/>
            <person name="Vandepoele K."/>
            <person name="Reski R."/>
            <person name="Cuming A.C."/>
            <person name="Tuskan G.A."/>
            <person name="Maumus F."/>
            <person name="Salse J."/>
            <person name="Schmutz J."/>
            <person name="Rensing S.A."/>
        </authorList>
    </citation>
    <scope>NUCLEOTIDE SEQUENCE [LARGE SCALE GENOMIC DNA]</scope>
    <source>
        <strain evidence="3 4">cv. Gransden 2004</strain>
    </source>
</reference>
<feature type="domain" description="NB-ARC" evidence="1">
    <location>
        <begin position="2"/>
        <end position="80"/>
    </location>
</feature>
<dbReference type="EMBL" id="ABEU02000005">
    <property type="protein sequence ID" value="PNR53455.1"/>
    <property type="molecule type" value="Genomic_DNA"/>
</dbReference>
<dbReference type="Gramene" id="Pp3c5_2300V3.1">
    <property type="protein sequence ID" value="PAC:32952537.CDS.1"/>
    <property type="gene ID" value="Pp3c5_2300"/>
</dbReference>
<protein>
    <recommendedName>
        <fullName evidence="1">NB-ARC domain-containing protein</fullName>
    </recommendedName>
</protein>
<keyword evidence="4" id="KW-1185">Reference proteome</keyword>
<dbReference type="AlphaFoldDB" id="A0A2K1KI51"/>
<dbReference type="InterPro" id="IPR027417">
    <property type="entry name" value="P-loop_NTPase"/>
</dbReference>
<organism evidence="2">
    <name type="scientific">Physcomitrium patens</name>
    <name type="common">Spreading-leaved earth moss</name>
    <name type="synonym">Physcomitrella patens</name>
    <dbReference type="NCBI Taxonomy" id="3218"/>
    <lineage>
        <taxon>Eukaryota</taxon>
        <taxon>Viridiplantae</taxon>
        <taxon>Streptophyta</taxon>
        <taxon>Embryophyta</taxon>
        <taxon>Bryophyta</taxon>
        <taxon>Bryophytina</taxon>
        <taxon>Bryopsida</taxon>
        <taxon>Funariidae</taxon>
        <taxon>Funariales</taxon>
        <taxon>Funariaceae</taxon>
        <taxon>Physcomitrium</taxon>
    </lineage>
</organism>
<evidence type="ECO:0000313" key="3">
    <source>
        <dbReference type="EnsemblPlants" id="PAC:32952537.CDS.1"/>
    </source>
</evidence>
<dbReference type="GO" id="GO:0043531">
    <property type="term" value="F:ADP binding"/>
    <property type="evidence" value="ECO:0007669"/>
    <property type="project" value="InterPro"/>
</dbReference>
<name>A0A2K1KI51_PHYPA</name>
<reference evidence="3" key="3">
    <citation type="submission" date="2020-12" db="UniProtKB">
        <authorList>
            <consortium name="EnsemblPlants"/>
        </authorList>
    </citation>
    <scope>IDENTIFICATION</scope>
</reference>
<accession>A0A2K1KI51</accession>
<dbReference type="Proteomes" id="UP000006727">
    <property type="component" value="Chromosome 5"/>
</dbReference>
<dbReference type="Pfam" id="PF00931">
    <property type="entry name" value="NB-ARC"/>
    <property type="match status" value="1"/>
</dbReference>
<evidence type="ECO:0000313" key="2">
    <source>
        <dbReference type="EMBL" id="PNR53455.1"/>
    </source>
</evidence>